<keyword evidence="7" id="KW-1185">Reference proteome</keyword>
<dbReference type="GO" id="GO:0005524">
    <property type="term" value="F:ATP binding"/>
    <property type="evidence" value="ECO:0007669"/>
    <property type="project" value="UniProtKB-KW"/>
</dbReference>
<evidence type="ECO:0000256" key="2">
    <source>
        <dbReference type="ARBA" id="ARBA00022741"/>
    </source>
</evidence>
<organism evidence="6 7">
    <name type="scientific">Terrabacter carboxydivorans</name>
    <dbReference type="NCBI Taxonomy" id="619730"/>
    <lineage>
        <taxon>Bacteria</taxon>
        <taxon>Bacillati</taxon>
        <taxon>Actinomycetota</taxon>
        <taxon>Actinomycetes</taxon>
        <taxon>Micrococcales</taxon>
        <taxon>Intrasporangiaceae</taxon>
        <taxon>Terrabacter</taxon>
    </lineage>
</organism>
<evidence type="ECO:0000256" key="4">
    <source>
        <dbReference type="SAM" id="MobiDB-lite"/>
    </source>
</evidence>
<comment type="caution">
    <text evidence="6">The sequence shown here is derived from an EMBL/GenBank/DDBJ whole genome shotgun (WGS) entry which is preliminary data.</text>
</comment>
<name>A0ABN3MIG9_9MICO</name>
<feature type="domain" description="ABC transporter" evidence="5">
    <location>
        <begin position="9"/>
        <end position="240"/>
    </location>
</feature>
<dbReference type="Pfam" id="PF00005">
    <property type="entry name" value="ABC_tran"/>
    <property type="match status" value="1"/>
</dbReference>
<gene>
    <name evidence="6" type="ORF">GCM10009858_45940</name>
</gene>
<dbReference type="SUPFAM" id="SSF52540">
    <property type="entry name" value="P-loop containing nucleoside triphosphate hydrolases"/>
    <property type="match status" value="1"/>
</dbReference>
<dbReference type="PANTHER" id="PTHR42781:SF4">
    <property type="entry name" value="SPERMIDINE_PUTRESCINE IMPORT ATP-BINDING PROTEIN POTA"/>
    <property type="match status" value="1"/>
</dbReference>
<dbReference type="SMART" id="SM00382">
    <property type="entry name" value="AAA"/>
    <property type="match status" value="1"/>
</dbReference>
<reference evidence="6 7" key="1">
    <citation type="journal article" date="2019" name="Int. J. Syst. Evol. Microbiol.">
        <title>The Global Catalogue of Microorganisms (GCM) 10K type strain sequencing project: providing services to taxonomists for standard genome sequencing and annotation.</title>
        <authorList>
            <consortium name="The Broad Institute Genomics Platform"/>
            <consortium name="The Broad Institute Genome Sequencing Center for Infectious Disease"/>
            <person name="Wu L."/>
            <person name="Ma J."/>
        </authorList>
    </citation>
    <scope>NUCLEOTIDE SEQUENCE [LARGE SCALE GENOMIC DNA]</scope>
    <source>
        <strain evidence="6 7">JCM 16259</strain>
    </source>
</reference>
<dbReference type="EMBL" id="BAAARE010000039">
    <property type="protein sequence ID" value="GAA2502605.1"/>
    <property type="molecule type" value="Genomic_DNA"/>
</dbReference>
<evidence type="ECO:0000313" key="6">
    <source>
        <dbReference type="EMBL" id="GAA2502605.1"/>
    </source>
</evidence>
<feature type="compositionally biased region" description="Low complexity" evidence="4">
    <location>
        <begin position="384"/>
        <end position="400"/>
    </location>
</feature>
<dbReference type="Proteomes" id="UP001500730">
    <property type="component" value="Unassembled WGS sequence"/>
</dbReference>
<protein>
    <submittedName>
        <fullName evidence="6">ABC transporter ATP-binding protein</fullName>
    </submittedName>
</protein>
<evidence type="ECO:0000259" key="5">
    <source>
        <dbReference type="PROSITE" id="PS50893"/>
    </source>
</evidence>
<dbReference type="Gene3D" id="3.40.50.300">
    <property type="entry name" value="P-loop containing nucleotide triphosphate hydrolases"/>
    <property type="match status" value="1"/>
</dbReference>
<dbReference type="InterPro" id="IPR050093">
    <property type="entry name" value="ABC_SmlMolc_Importer"/>
</dbReference>
<evidence type="ECO:0000256" key="1">
    <source>
        <dbReference type="ARBA" id="ARBA00022448"/>
    </source>
</evidence>
<dbReference type="InterPro" id="IPR027417">
    <property type="entry name" value="P-loop_NTPase"/>
</dbReference>
<keyword evidence="2" id="KW-0547">Nucleotide-binding</keyword>
<dbReference type="PROSITE" id="PS50893">
    <property type="entry name" value="ABC_TRANSPORTER_2"/>
    <property type="match status" value="1"/>
</dbReference>
<keyword evidence="3 6" id="KW-0067">ATP-binding</keyword>
<evidence type="ECO:0000256" key="3">
    <source>
        <dbReference type="ARBA" id="ARBA00022840"/>
    </source>
</evidence>
<evidence type="ECO:0000313" key="7">
    <source>
        <dbReference type="Proteomes" id="UP001500730"/>
    </source>
</evidence>
<sequence>MTRADEATVELSDVYFTHPGRDRPTLSGVDLYIEAGDMLALIGPSGSGKTSALRILAGLEEPDRGDVLVEGVSQLGVAPERRSMSMMFQRPLLFPHLSVVDNVAFSARVSGVARDAARDRARAFLDLVHLPELALRRTAQLSGGQEQRVALARALAASPRVLLLDEPFSALDPGVRASMHDLLAEVRAVLEPTTVMVTHDLDEAALAGRVGVLVDGTIHQIGTVAALYRRPASLAVARVLGGFSEVDGQITGGAHWSGFGGFPLTRQELEQVVALQNVTRLGIPTSTLLVRREALRATAVGDPSSMFTARVSAVRQRGPVRTVVVVPEEQHPGTASARLEVEVDTRAQDFSAADRGGRVGVSRTGVPVALICDASGAAGLEATSSRSSSPLSQPPRTARR</sequence>
<keyword evidence="1" id="KW-0813">Transport</keyword>
<dbReference type="RefSeq" id="WP_344257437.1">
    <property type="nucleotide sequence ID" value="NZ_BAAARE010000039.1"/>
</dbReference>
<proteinExistence type="predicted"/>
<feature type="region of interest" description="Disordered" evidence="4">
    <location>
        <begin position="378"/>
        <end position="400"/>
    </location>
</feature>
<accession>A0ABN3MIG9</accession>
<dbReference type="PANTHER" id="PTHR42781">
    <property type="entry name" value="SPERMIDINE/PUTRESCINE IMPORT ATP-BINDING PROTEIN POTA"/>
    <property type="match status" value="1"/>
</dbReference>
<dbReference type="InterPro" id="IPR003439">
    <property type="entry name" value="ABC_transporter-like_ATP-bd"/>
</dbReference>
<dbReference type="InterPro" id="IPR003593">
    <property type="entry name" value="AAA+_ATPase"/>
</dbReference>